<organism evidence="2 3">
    <name type="scientific">Serratia aquatilis</name>
    <dbReference type="NCBI Taxonomy" id="1737515"/>
    <lineage>
        <taxon>Bacteria</taxon>
        <taxon>Pseudomonadati</taxon>
        <taxon>Pseudomonadota</taxon>
        <taxon>Gammaproteobacteria</taxon>
        <taxon>Enterobacterales</taxon>
        <taxon>Yersiniaceae</taxon>
        <taxon>Serratia</taxon>
    </lineage>
</organism>
<accession>A0ABV6E7J8</accession>
<comment type="caution">
    <text evidence="2">The sequence shown here is derived from an EMBL/GenBank/DDBJ whole genome shotgun (WGS) entry which is preliminary data.</text>
</comment>
<dbReference type="InterPro" id="IPR006983">
    <property type="entry name" value="MbeD_MobD"/>
</dbReference>
<evidence type="ECO:0000313" key="3">
    <source>
        <dbReference type="Proteomes" id="UP001589792"/>
    </source>
</evidence>
<protein>
    <submittedName>
        <fullName evidence="2">MbeD/MobD family mobilization/exclusion protein</fullName>
    </submittedName>
</protein>
<dbReference type="EMBL" id="JBHLXG010000003">
    <property type="protein sequence ID" value="MFC0224965.1"/>
    <property type="molecule type" value="Genomic_DNA"/>
</dbReference>
<feature type="coiled-coil region" evidence="1">
    <location>
        <begin position="3"/>
        <end position="52"/>
    </location>
</feature>
<keyword evidence="1" id="KW-0175">Coiled coil</keyword>
<dbReference type="RefSeq" id="WP_380671831.1">
    <property type="nucleotide sequence ID" value="NZ_CP173186.1"/>
</dbReference>
<evidence type="ECO:0000313" key="2">
    <source>
        <dbReference type="EMBL" id="MFC0224965.1"/>
    </source>
</evidence>
<dbReference type="Pfam" id="PF04899">
    <property type="entry name" value="MbeD_MobD"/>
    <property type="match status" value="1"/>
</dbReference>
<proteinExistence type="predicted"/>
<evidence type="ECO:0000256" key="1">
    <source>
        <dbReference type="SAM" id="Coils"/>
    </source>
</evidence>
<gene>
    <name evidence="2" type="ORF">ACFFJ3_00305</name>
</gene>
<name>A0ABV6E7J8_9GAMM</name>
<reference evidence="2 3" key="1">
    <citation type="submission" date="2024-09" db="EMBL/GenBank/DDBJ databases">
        <authorList>
            <person name="Sun Q."/>
            <person name="Mori K."/>
        </authorList>
    </citation>
    <scope>NUCLEOTIDE SEQUENCE [LARGE SCALE GENOMIC DNA]</scope>
    <source>
        <strain evidence="2 3">CCM 8626</strain>
    </source>
</reference>
<keyword evidence="3" id="KW-1185">Reference proteome</keyword>
<dbReference type="Proteomes" id="UP001589792">
    <property type="component" value="Unassembled WGS sequence"/>
</dbReference>
<sequence length="112" mass="12945">MTMRELEIQFQNAMNELQASFEKQHREWQQGYQVLQQQLAEAKQREIALRMQNEQLVHKLNTASSVPEQHALVKQIKMLGAHLDALAKDAATFNHHVNNQQRTAGNFSGEQH</sequence>